<keyword evidence="3" id="KW-0597">Phosphoprotein</keyword>
<dbReference type="GO" id="GO:0000155">
    <property type="term" value="F:phosphorelay sensor kinase activity"/>
    <property type="evidence" value="ECO:0007669"/>
    <property type="project" value="InterPro"/>
</dbReference>
<comment type="catalytic activity">
    <reaction evidence="1">
        <text>ATP + protein L-histidine = ADP + protein N-phospho-L-histidine.</text>
        <dbReference type="EC" id="2.7.13.3"/>
    </reaction>
</comment>
<dbReference type="KEGG" id="smo:SELMODRAFT_117801"/>
<evidence type="ECO:0000256" key="4">
    <source>
        <dbReference type="SAM" id="Phobius"/>
    </source>
</evidence>
<dbReference type="InterPro" id="IPR005467">
    <property type="entry name" value="His_kinase_dom"/>
</dbReference>
<organism evidence="7">
    <name type="scientific">Selaginella moellendorffii</name>
    <name type="common">Spikemoss</name>
    <dbReference type="NCBI Taxonomy" id="88036"/>
    <lineage>
        <taxon>Eukaryota</taxon>
        <taxon>Viridiplantae</taxon>
        <taxon>Streptophyta</taxon>
        <taxon>Embryophyta</taxon>
        <taxon>Tracheophyta</taxon>
        <taxon>Lycopodiopsida</taxon>
        <taxon>Selaginellales</taxon>
        <taxon>Selaginellaceae</taxon>
        <taxon>Selaginella</taxon>
    </lineage>
</organism>
<sequence>VGGAFDFKSLVENLLQQLSESQTIIVNVNDVTNKSNPLVMYGLNILDGNEIEVCQVEFGDPFWKDEMRCDAGEKNLHSHSVVWTTTFGIVVIVLLVAQIFYAAGNCITKVEEGYCKMEDLKVRAESADVAKSQFLATVSHEIRTPMNGALGVHVANAHGIKLDSTQKDYTHTALESGKQLIKHINEVLDQAKIESGRMELETVPFKLHTILDNILTLFSAKNKDKEIELAAYVSERVPDVLGHPVRLHLIVTSLVGNSIKFTDSGHIFVSMHLEENVNDVSTM</sequence>
<dbReference type="CDD" id="cd00082">
    <property type="entry name" value="HisKA"/>
    <property type="match status" value="1"/>
</dbReference>
<evidence type="ECO:0000313" key="7">
    <source>
        <dbReference type="Proteomes" id="UP000001514"/>
    </source>
</evidence>
<keyword evidence="4" id="KW-0812">Transmembrane</keyword>
<dbReference type="SMART" id="SM00388">
    <property type="entry name" value="HisKA"/>
    <property type="match status" value="1"/>
</dbReference>
<dbReference type="HOGENOM" id="CLU_913360_0_0_1"/>
<dbReference type="SUPFAM" id="SSF55874">
    <property type="entry name" value="ATPase domain of HSP90 chaperone/DNA topoisomerase II/histidine kinase"/>
    <property type="match status" value="1"/>
</dbReference>
<dbReference type="Gene3D" id="3.30.450.350">
    <property type="entry name" value="CHASE domain"/>
    <property type="match status" value="1"/>
</dbReference>
<name>D8SJA5_SELML</name>
<evidence type="ECO:0000256" key="2">
    <source>
        <dbReference type="ARBA" id="ARBA00012438"/>
    </source>
</evidence>
<evidence type="ECO:0000256" key="1">
    <source>
        <dbReference type="ARBA" id="ARBA00000085"/>
    </source>
</evidence>
<dbReference type="Gramene" id="EFJ15635">
    <property type="protein sequence ID" value="EFJ15635"/>
    <property type="gene ID" value="SELMODRAFT_117801"/>
</dbReference>
<keyword evidence="7" id="KW-1185">Reference proteome</keyword>
<dbReference type="GO" id="GO:0005634">
    <property type="term" value="C:nucleus"/>
    <property type="evidence" value="ECO:0000318"/>
    <property type="project" value="GO_Central"/>
</dbReference>
<keyword evidence="4" id="KW-0472">Membrane</keyword>
<dbReference type="PROSITE" id="PS50109">
    <property type="entry name" value="HIS_KIN"/>
    <property type="match status" value="1"/>
</dbReference>
<dbReference type="PANTHER" id="PTHR43719:SF35">
    <property type="entry name" value="HISTIDINE KINASE 2"/>
    <property type="match status" value="1"/>
</dbReference>
<protein>
    <recommendedName>
        <fullName evidence="2">histidine kinase</fullName>
        <ecNumber evidence="2">2.7.13.3</ecNumber>
    </recommendedName>
</protein>
<dbReference type="InterPro" id="IPR036890">
    <property type="entry name" value="HATPase_C_sf"/>
</dbReference>
<reference evidence="6 7" key="1">
    <citation type="journal article" date="2011" name="Science">
        <title>The Selaginella genome identifies genetic changes associated with the evolution of vascular plants.</title>
        <authorList>
            <person name="Banks J.A."/>
            <person name="Nishiyama T."/>
            <person name="Hasebe M."/>
            <person name="Bowman J.L."/>
            <person name="Gribskov M."/>
            <person name="dePamphilis C."/>
            <person name="Albert V.A."/>
            <person name="Aono N."/>
            <person name="Aoyama T."/>
            <person name="Ambrose B.A."/>
            <person name="Ashton N.W."/>
            <person name="Axtell M.J."/>
            <person name="Barker E."/>
            <person name="Barker M.S."/>
            <person name="Bennetzen J.L."/>
            <person name="Bonawitz N.D."/>
            <person name="Chapple C."/>
            <person name="Cheng C."/>
            <person name="Correa L.G."/>
            <person name="Dacre M."/>
            <person name="DeBarry J."/>
            <person name="Dreyer I."/>
            <person name="Elias M."/>
            <person name="Engstrom E.M."/>
            <person name="Estelle M."/>
            <person name="Feng L."/>
            <person name="Finet C."/>
            <person name="Floyd S.K."/>
            <person name="Frommer W.B."/>
            <person name="Fujita T."/>
            <person name="Gramzow L."/>
            <person name="Gutensohn M."/>
            <person name="Harholt J."/>
            <person name="Hattori M."/>
            <person name="Heyl A."/>
            <person name="Hirai T."/>
            <person name="Hiwatashi Y."/>
            <person name="Ishikawa M."/>
            <person name="Iwata M."/>
            <person name="Karol K.G."/>
            <person name="Koehler B."/>
            <person name="Kolukisaoglu U."/>
            <person name="Kubo M."/>
            <person name="Kurata T."/>
            <person name="Lalonde S."/>
            <person name="Li K."/>
            <person name="Li Y."/>
            <person name="Litt A."/>
            <person name="Lyons E."/>
            <person name="Manning G."/>
            <person name="Maruyama T."/>
            <person name="Michael T.P."/>
            <person name="Mikami K."/>
            <person name="Miyazaki S."/>
            <person name="Morinaga S."/>
            <person name="Murata T."/>
            <person name="Mueller-Roeber B."/>
            <person name="Nelson D.R."/>
            <person name="Obara M."/>
            <person name="Oguri Y."/>
            <person name="Olmstead R.G."/>
            <person name="Onodera N."/>
            <person name="Petersen B.L."/>
            <person name="Pils B."/>
            <person name="Prigge M."/>
            <person name="Rensing S.A."/>
            <person name="Riano-Pachon D.M."/>
            <person name="Roberts A.W."/>
            <person name="Sato Y."/>
            <person name="Scheller H.V."/>
            <person name="Schulz B."/>
            <person name="Schulz C."/>
            <person name="Shakirov E.V."/>
            <person name="Shibagaki N."/>
            <person name="Shinohara N."/>
            <person name="Shippen D.E."/>
            <person name="Soerensen I."/>
            <person name="Sotooka R."/>
            <person name="Sugimoto N."/>
            <person name="Sugita M."/>
            <person name="Sumikawa N."/>
            <person name="Tanurdzic M."/>
            <person name="Theissen G."/>
            <person name="Ulvskov P."/>
            <person name="Wakazuki S."/>
            <person name="Weng J.K."/>
            <person name="Willats W.W."/>
            <person name="Wipf D."/>
            <person name="Wolf P.G."/>
            <person name="Yang L."/>
            <person name="Zimmer A.D."/>
            <person name="Zhu Q."/>
            <person name="Mitros T."/>
            <person name="Hellsten U."/>
            <person name="Loque D."/>
            <person name="Otillar R."/>
            <person name="Salamov A."/>
            <person name="Schmutz J."/>
            <person name="Shapiro H."/>
            <person name="Lindquist E."/>
            <person name="Lucas S."/>
            <person name="Rokhsar D."/>
            <person name="Grigoriev I.V."/>
        </authorList>
    </citation>
    <scope>NUCLEOTIDE SEQUENCE [LARGE SCALE GENOMIC DNA]</scope>
</reference>
<feature type="domain" description="Histidine kinase" evidence="5">
    <location>
        <begin position="137"/>
        <end position="283"/>
    </location>
</feature>
<gene>
    <name evidence="6" type="ORF">SELMODRAFT_117801</name>
</gene>
<evidence type="ECO:0000313" key="6">
    <source>
        <dbReference type="EMBL" id="EFJ15635.1"/>
    </source>
</evidence>
<dbReference type="InterPro" id="IPR003661">
    <property type="entry name" value="HisK_dim/P_dom"/>
</dbReference>
<dbReference type="InterPro" id="IPR050956">
    <property type="entry name" value="2C_system_His_kinase"/>
</dbReference>
<dbReference type="PANTHER" id="PTHR43719">
    <property type="entry name" value="TWO-COMPONENT HISTIDINE KINASE"/>
    <property type="match status" value="1"/>
</dbReference>
<dbReference type="STRING" id="88036.D8SJA5"/>
<dbReference type="Pfam" id="PF00512">
    <property type="entry name" value="HisKA"/>
    <property type="match status" value="1"/>
</dbReference>
<dbReference type="InterPro" id="IPR042240">
    <property type="entry name" value="CHASE_sf"/>
</dbReference>
<dbReference type="InterPro" id="IPR036097">
    <property type="entry name" value="HisK_dim/P_sf"/>
</dbReference>
<feature type="transmembrane region" description="Helical" evidence="4">
    <location>
        <begin position="81"/>
        <end position="101"/>
    </location>
</feature>
<dbReference type="Gene3D" id="3.30.565.10">
    <property type="entry name" value="Histidine kinase-like ATPase, C-terminal domain"/>
    <property type="match status" value="1"/>
</dbReference>
<dbReference type="EC" id="2.7.13.3" evidence="2"/>
<dbReference type="Gene3D" id="1.10.287.130">
    <property type="match status" value="1"/>
</dbReference>
<dbReference type="EMBL" id="GL377622">
    <property type="protein sequence ID" value="EFJ15635.1"/>
    <property type="molecule type" value="Genomic_DNA"/>
</dbReference>
<proteinExistence type="predicted"/>
<evidence type="ECO:0000259" key="5">
    <source>
        <dbReference type="PROSITE" id="PS50109"/>
    </source>
</evidence>
<dbReference type="eggNOG" id="KOG0519">
    <property type="taxonomic scope" value="Eukaryota"/>
</dbReference>
<accession>D8SJA5</accession>
<dbReference type="AlphaFoldDB" id="D8SJA5"/>
<evidence type="ECO:0000256" key="3">
    <source>
        <dbReference type="ARBA" id="ARBA00022553"/>
    </source>
</evidence>
<feature type="non-terminal residue" evidence="6">
    <location>
        <position position="1"/>
    </location>
</feature>
<dbReference type="Proteomes" id="UP000001514">
    <property type="component" value="Unassembled WGS sequence"/>
</dbReference>
<dbReference type="InParanoid" id="D8SJA5"/>
<keyword evidence="4" id="KW-1133">Transmembrane helix</keyword>
<dbReference type="SUPFAM" id="SSF47384">
    <property type="entry name" value="Homodimeric domain of signal transducing histidine kinase"/>
    <property type="match status" value="1"/>
</dbReference>